<dbReference type="AlphaFoldDB" id="A0A1E5RB82"/>
<feature type="transmembrane region" description="Helical" evidence="5">
    <location>
        <begin position="142"/>
        <end position="162"/>
    </location>
</feature>
<dbReference type="EMBL" id="LPNM01000008">
    <property type="protein sequence ID" value="OEJ84154.1"/>
    <property type="molecule type" value="Genomic_DNA"/>
</dbReference>
<evidence type="ECO:0000256" key="3">
    <source>
        <dbReference type="ARBA" id="ARBA00022989"/>
    </source>
</evidence>
<feature type="transmembrane region" description="Helical" evidence="5">
    <location>
        <begin position="204"/>
        <end position="228"/>
    </location>
</feature>
<dbReference type="Proteomes" id="UP000095728">
    <property type="component" value="Unassembled WGS sequence"/>
</dbReference>
<feature type="transmembrane region" description="Helical" evidence="5">
    <location>
        <begin position="113"/>
        <end position="130"/>
    </location>
</feature>
<feature type="transmembrane region" description="Helical" evidence="5">
    <location>
        <begin position="74"/>
        <end position="101"/>
    </location>
</feature>
<evidence type="ECO:0000313" key="8">
    <source>
        <dbReference type="Proteomes" id="UP000095728"/>
    </source>
</evidence>
<dbReference type="OrthoDB" id="2130629at2759"/>
<organism evidence="7 8">
    <name type="scientific">Hanseniaspora osmophila</name>
    <dbReference type="NCBI Taxonomy" id="56408"/>
    <lineage>
        <taxon>Eukaryota</taxon>
        <taxon>Fungi</taxon>
        <taxon>Dikarya</taxon>
        <taxon>Ascomycota</taxon>
        <taxon>Saccharomycotina</taxon>
        <taxon>Saccharomycetes</taxon>
        <taxon>Saccharomycodales</taxon>
        <taxon>Saccharomycodaceae</taxon>
        <taxon>Hanseniaspora</taxon>
    </lineage>
</organism>
<keyword evidence="2 5" id="KW-0812">Transmembrane</keyword>
<accession>A0A1E5RB82</accession>
<keyword evidence="8" id="KW-1185">Reference proteome</keyword>
<feature type="transmembrane region" description="Helical" evidence="5">
    <location>
        <begin position="339"/>
        <end position="359"/>
    </location>
</feature>
<feature type="transmembrane region" description="Helical" evidence="5">
    <location>
        <begin position="234"/>
        <end position="256"/>
    </location>
</feature>
<comment type="subcellular location">
    <subcellularLocation>
        <location evidence="1">Membrane</location>
        <topology evidence="1">Multi-pass membrane protein</topology>
    </subcellularLocation>
</comment>
<dbReference type="Pfam" id="PF07690">
    <property type="entry name" value="MFS_1"/>
    <property type="match status" value="1"/>
</dbReference>
<feature type="transmembrane region" description="Helical" evidence="5">
    <location>
        <begin position="174"/>
        <end position="195"/>
    </location>
</feature>
<feature type="transmembrane region" description="Helical" evidence="5">
    <location>
        <begin position="299"/>
        <end position="319"/>
    </location>
</feature>
<dbReference type="Gene3D" id="1.20.1250.20">
    <property type="entry name" value="MFS general substrate transporter like domains"/>
    <property type="match status" value="2"/>
</dbReference>
<feature type="transmembrane region" description="Helical" evidence="5">
    <location>
        <begin position="268"/>
        <end position="287"/>
    </location>
</feature>
<dbReference type="GO" id="GO:0022857">
    <property type="term" value="F:transmembrane transporter activity"/>
    <property type="evidence" value="ECO:0007669"/>
    <property type="project" value="InterPro"/>
</dbReference>
<protein>
    <submittedName>
        <fullName evidence="7">Aminotriazole resistance protein</fullName>
    </submittedName>
</protein>
<dbReference type="InParanoid" id="A0A1E5RB82"/>
<evidence type="ECO:0000256" key="2">
    <source>
        <dbReference type="ARBA" id="ARBA00022692"/>
    </source>
</evidence>
<feature type="transmembrane region" description="Helical" evidence="5">
    <location>
        <begin position="517"/>
        <end position="542"/>
    </location>
</feature>
<gene>
    <name evidence="7" type="ORF">AWRI3579_g2651</name>
</gene>
<reference evidence="8" key="1">
    <citation type="journal article" date="2016" name="Genome Announc.">
        <title>Genome sequences of three species of Hanseniaspora isolated from spontaneous wine fermentations.</title>
        <authorList>
            <person name="Sternes P.R."/>
            <person name="Lee D."/>
            <person name="Kutyna D.R."/>
            <person name="Borneman A.R."/>
        </authorList>
    </citation>
    <scope>NUCLEOTIDE SEQUENCE [LARGE SCALE GENOMIC DNA]</scope>
    <source>
        <strain evidence="8">AWRI3579</strain>
    </source>
</reference>
<evidence type="ECO:0000256" key="1">
    <source>
        <dbReference type="ARBA" id="ARBA00004141"/>
    </source>
</evidence>
<dbReference type="GO" id="GO:0016020">
    <property type="term" value="C:membrane"/>
    <property type="evidence" value="ECO:0007669"/>
    <property type="project" value="UniProtKB-SubCell"/>
</dbReference>
<feature type="domain" description="Major facilitator superfamily (MFS) profile" evidence="6">
    <location>
        <begin position="73"/>
        <end position="540"/>
    </location>
</feature>
<feature type="transmembrane region" description="Helical" evidence="5">
    <location>
        <begin position="379"/>
        <end position="397"/>
    </location>
</feature>
<keyword evidence="3 5" id="KW-1133">Transmembrane helix</keyword>
<comment type="caution">
    <text evidence="7">The sequence shown here is derived from an EMBL/GenBank/DDBJ whole genome shotgun (WGS) entry which is preliminary data.</text>
</comment>
<proteinExistence type="predicted"/>
<evidence type="ECO:0000256" key="5">
    <source>
        <dbReference type="SAM" id="Phobius"/>
    </source>
</evidence>
<dbReference type="PROSITE" id="PS50850">
    <property type="entry name" value="MFS"/>
    <property type="match status" value="1"/>
</dbReference>
<evidence type="ECO:0000313" key="7">
    <source>
        <dbReference type="EMBL" id="OEJ84154.1"/>
    </source>
</evidence>
<sequence>MNSRLDSTNSNDSVHFKDEQLNNELSNNNKENSNIDSSTSSGIISQQNLVAASEQPVSRLGPRPVCFTNKTSELMFVATAVLSQILNISGTSQTLTLFRILSTDLNTSANMESWLMASFSLVTGSLILISGQLGDIYGLKKVLICGYIFAFIWSLILGFTKYTHQATFFIVSRAFQGLGVSCILPNVMGIVGTIYEAGSHRKNLVFALIGAGAPVGAVFGVWWASLIVHFDKHAWSWCFWAYAILLFLTLVLNILFCPNSIPKNSKNIKMDWIGALLAVVGLVLFNFSWNQGAIVGFQTAYVIALLVISSVAIVLFFIYEKNYALYPLVPPSVFMNPNVVSILATLVFGWGSFGCFLFYLFQTRLYLQNMDPLLAGTEFIPFAVFGIIAALTVALTIKKLTAQVLLVFSSIAFCAGSVMLAILPLHQIYWKLSFFTTIILSFGMDLSFPAASIVLSDNLPKANQGMAGSLISTMMNYAMSLFLGVAGVVQTQVSKNIENKHPEYSEQKKTQMSYRGAMYFAVGSAGLAIVISSSYAIATLVFHKGGKNKNTAVYESGDSTRED</sequence>
<dbReference type="PANTHER" id="PTHR42718:SF14">
    <property type="entry name" value="AMINOTRIAZOLE RESISTANCE PROTEIN"/>
    <property type="match status" value="1"/>
</dbReference>
<evidence type="ECO:0000259" key="6">
    <source>
        <dbReference type="PROSITE" id="PS50850"/>
    </source>
</evidence>
<dbReference type="InterPro" id="IPR036259">
    <property type="entry name" value="MFS_trans_sf"/>
</dbReference>
<evidence type="ECO:0000256" key="4">
    <source>
        <dbReference type="ARBA" id="ARBA00023136"/>
    </source>
</evidence>
<feature type="transmembrane region" description="Helical" evidence="5">
    <location>
        <begin position="404"/>
        <end position="426"/>
    </location>
</feature>
<name>A0A1E5RB82_9ASCO</name>
<dbReference type="InterPro" id="IPR020846">
    <property type="entry name" value="MFS_dom"/>
</dbReference>
<dbReference type="InterPro" id="IPR011701">
    <property type="entry name" value="MFS"/>
</dbReference>
<dbReference type="PANTHER" id="PTHR42718">
    <property type="entry name" value="MAJOR FACILITATOR SUPERFAMILY MULTIDRUG TRANSPORTER MFSC"/>
    <property type="match status" value="1"/>
</dbReference>
<dbReference type="SUPFAM" id="SSF103473">
    <property type="entry name" value="MFS general substrate transporter"/>
    <property type="match status" value="1"/>
</dbReference>
<feature type="transmembrane region" description="Helical" evidence="5">
    <location>
        <begin position="467"/>
        <end position="489"/>
    </location>
</feature>
<feature type="transmembrane region" description="Helical" evidence="5">
    <location>
        <begin position="432"/>
        <end position="455"/>
    </location>
</feature>
<keyword evidence="4 5" id="KW-0472">Membrane</keyword>
<dbReference type="FunCoup" id="A0A1E5RB82">
    <property type="interactions" value="42"/>
</dbReference>